<dbReference type="Proteomes" id="UP000283077">
    <property type="component" value="Unassembled WGS sequence"/>
</dbReference>
<dbReference type="RefSeq" id="WP_127700298.1">
    <property type="nucleotide sequence ID" value="NZ_SACS01000019.1"/>
</dbReference>
<evidence type="ECO:0000313" key="3">
    <source>
        <dbReference type="Proteomes" id="UP000283077"/>
    </source>
</evidence>
<accession>A0A437QIR9</accession>
<evidence type="ECO:0000313" key="2">
    <source>
        <dbReference type="EMBL" id="RVU34326.1"/>
    </source>
</evidence>
<evidence type="ECO:0000256" key="1">
    <source>
        <dbReference type="SAM" id="SignalP"/>
    </source>
</evidence>
<feature type="chain" id="PRO_5019032153" evidence="1">
    <location>
        <begin position="23"/>
        <end position="191"/>
    </location>
</feature>
<name>A0A437QIR9_9GAMM</name>
<gene>
    <name evidence="2" type="ORF">EOE67_15770</name>
</gene>
<dbReference type="EMBL" id="SACS01000019">
    <property type="protein sequence ID" value="RVU34326.1"/>
    <property type="molecule type" value="Genomic_DNA"/>
</dbReference>
<proteinExistence type="predicted"/>
<protein>
    <submittedName>
        <fullName evidence="2">Uncharacterized protein</fullName>
    </submittedName>
</protein>
<sequence length="191" mass="21141">MKKLQIALLIMSCSAVYSTAAADVYWVNKNLAQSTDSSKPNHVTMIFNHEYGDTNRNSYYCRENDRSDGLTNVGKAIVFKGQPLSTAACFIPWDGKEYKRTENFDLLKINVPFKWSTGNISTSIHLDSYSFGPSHVRPIYGCHDGRTGTLGKLLYTQTAQGTYGTCYVPMGGVEHKVIKTGFAVLSYVSAP</sequence>
<keyword evidence="1" id="KW-0732">Signal</keyword>
<comment type="caution">
    <text evidence="2">The sequence shown here is derived from an EMBL/GenBank/DDBJ whole genome shotgun (WGS) entry which is preliminary data.</text>
</comment>
<dbReference type="AlphaFoldDB" id="A0A437QIR9"/>
<organism evidence="2 3">
    <name type="scientific">Rheinheimera riviphila</name>
    <dbReference type="NCBI Taxonomy" id="1834037"/>
    <lineage>
        <taxon>Bacteria</taxon>
        <taxon>Pseudomonadati</taxon>
        <taxon>Pseudomonadota</taxon>
        <taxon>Gammaproteobacteria</taxon>
        <taxon>Chromatiales</taxon>
        <taxon>Chromatiaceae</taxon>
        <taxon>Rheinheimera</taxon>
    </lineage>
</organism>
<dbReference type="OrthoDB" id="6285884at2"/>
<feature type="signal peptide" evidence="1">
    <location>
        <begin position="1"/>
        <end position="22"/>
    </location>
</feature>
<keyword evidence="3" id="KW-1185">Reference proteome</keyword>
<reference evidence="2 3" key="1">
    <citation type="submission" date="2019-01" db="EMBL/GenBank/DDBJ databases">
        <authorList>
            <person name="Chen W.-M."/>
        </authorList>
    </citation>
    <scope>NUCLEOTIDE SEQUENCE [LARGE SCALE GENOMIC DNA]</scope>
    <source>
        <strain evidence="2 3">KYPC3</strain>
    </source>
</reference>